<reference evidence="2 3" key="1">
    <citation type="submission" date="2019-09" db="EMBL/GenBank/DDBJ databases">
        <title>Hydrogenophaga aromatica sp. nov., isolated from a para-xylene-degrading enrichment culture.</title>
        <authorList>
            <person name="Tancsics A."/>
            <person name="Banerjee S."/>
        </authorList>
    </citation>
    <scope>NUCLEOTIDE SEQUENCE [LARGE SCALE GENOMIC DNA]</scope>
    <source>
        <strain evidence="2 3">D2P1</strain>
    </source>
</reference>
<feature type="domain" description="Thioesterase" evidence="1">
    <location>
        <begin position="31"/>
        <end position="105"/>
    </location>
</feature>
<dbReference type="CDD" id="cd03443">
    <property type="entry name" value="PaaI_thioesterase"/>
    <property type="match status" value="1"/>
</dbReference>
<dbReference type="Pfam" id="PF03061">
    <property type="entry name" value="4HBT"/>
    <property type="match status" value="1"/>
</dbReference>
<name>A0A7Y8GZ70_9BURK</name>
<evidence type="ECO:0000259" key="1">
    <source>
        <dbReference type="Pfam" id="PF03061"/>
    </source>
</evidence>
<sequence>MGRAGPLWTRREGSGWVYGLLAEEQHLNPAGVVHGGALSTLIDHVLSTVAWEACERTPCVTVQLDTHFLAEVRAGQFALARASITARTSSLVFMEGTVQVDDRPVLAARAIMKMLRTTPAQ</sequence>
<accession>A0A7Y8GZ70</accession>
<gene>
    <name evidence="2" type="ORF">F3K02_20280</name>
</gene>
<dbReference type="EMBL" id="VYGV01000016">
    <property type="protein sequence ID" value="NWF47569.1"/>
    <property type="molecule type" value="Genomic_DNA"/>
</dbReference>
<dbReference type="Gene3D" id="3.10.129.10">
    <property type="entry name" value="Hotdog Thioesterase"/>
    <property type="match status" value="1"/>
</dbReference>
<organism evidence="2 3">
    <name type="scientific">Hydrogenophaga aromaticivorans</name>
    <dbReference type="NCBI Taxonomy" id="2610898"/>
    <lineage>
        <taxon>Bacteria</taxon>
        <taxon>Pseudomonadati</taxon>
        <taxon>Pseudomonadota</taxon>
        <taxon>Betaproteobacteria</taxon>
        <taxon>Burkholderiales</taxon>
        <taxon>Comamonadaceae</taxon>
        <taxon>Hydrogenophaga</taxon>
    </lineage>
</organism>
<evidence type="ECO:0000313" key="2">
    <source>
        <dbReference type="EMBL" id="NWF47569.1"/>
    </source>
</evidence>
<dbReference type="SUPFAM" id="SSF54637">
    <property type="entry name" value="Thioesterase/thiol ester dehydrase-isomerase"/>
    <property type="match status" value="1"/>
</dbReference>
<proteinExistence type="predicted"/>
<dbReference type="GO" id="GO:0016790">
    <property type="term" value="F:thiolester hydrolase activity"/>
    <property type="evidence" value="ECO:0007669"/>
    <property type="project" value="UniProtKB-ARBA"/>
</dbReference>
<dbReference type="InterPro" id="IPR006683">
    <property type="entry name" value="Thioestr_dom"/>
</dbReference>
<dbReference type="AlphaFoldDB" id="A0A7Y8GZ70"/>
<dbReference type="Proteomes" id="UP000545507">
    <property type="component" value="Unassembled WGS sequence"/>
</dbReference>
<keyword evidence="3" id="KW-1185">Reference proteome</keyword>
<protein>
    <submittedName>
        <fullName evidence="2">PaaI family thioesterase</fullName>
    </submittedName>
</protein>
<dbReference type="InterPro" id="IPR029069">
    <property type="entry name" value="HotDog_dom_sf"/>
</dbReference>
<comment type="caution">
    <text evidence="2">The sequence shown here is derived from an EMBL/GenBank/DDBJ whole genome shotgun (WGS) entry which is preliminary data.</text>
</comment>
<evidence type="ECO:0000313" key="3">
    <source>
        <dbReference type="Proteomes" id="UP000545507"/>
    </source>
</evidence>